<proteinExistence type="predicted"/>
<accession>A0A0F9P7H3</accession>
<dbReference type="AlphaFoldDB" id="A0A0F9P7H3"/>
<comment type="caution">
    <text evidence="1">The sequence shown here is derived from an EMBL/GenBank/DDBJ whole genome shotgun (WGS) entry which is preliminary data.</text>
</comment>
<sequence>MTIEDAVRAEAEADRLASRAAMKADSARGRLAASRGAGLSETEMAVLAAEADNATKADETAEAAYAEAARVLASARNAA</sequence>
<gene>
    <name evidence="1" type="ORF">LCGC14_0860730</name>
</gene>
<name>A0A0F9P7H3_9ZZZZ</name>
<evidence type="ECO:0000313" key="1">
    <source>
        <dbReference type="EMBL" id="KKN27810.1"/>
    </source>
</evidence>
<reference evidence="1" key="1">
    <citation type="journal article" date="2015" name="Nature">
        <title>Complex archaea that bridge the gap between prokaryotes and eukaryotes.</title>
        <authorList>
            <person name="Spang A."/>
            <person name="Saw J.H."/>
            <person name="Jorgensen S.L."/>
            <person name="Zaremba-Niedzwiedzka K."/>
            <person name="Martijn J."/>
            <person name="Lind A.E."/>
            <person name="van Eijk R."/>
            <person name="Schleper C."/>
            <person name="Guy L."/>
            <person name="Ettema T.J."/>
        </authorList>
    </citation>
    <scope>NUCLEOTIDE SEQUENCE</scope>
</reference>
<protein>
    <submittedName>
        <fullName evidence="1">Uncharacterized protein</fullName>
    </submittedName>
</protein>
<dbReference type="EMBL" id="LAZR01002612">
    <property type="protein sequence ID" value="KKN27810.1"/>
    <property type="molecule type" value="Genomic_DNA"/>
</dbReference>
<organism evidence="1">
    <name type="scientific">marine sediment metagenome</name>
    <dbReference type="NCBI Taxonomy" id="412755"/>
    <lineage>
        <taxon>unclassified sequences</taxon>
        <taxon>metagenomes</taxon>
        <taxon>ecological metagenomes</taxon>
    </lineage>
</organism>